<dbReference type="PANTHER" id="PTHR23028">
    <property type="entry name" value="ACETYLTRANSFERASE"/>
    <property type="match status" value="1"/>
</dbReference>
<keyword evidence="4" id="KW-1185">Reference proteome</keyword>
<reference evidence="3 4" key="1">
    <citation type="submission" date="2020-08" db="EMBL/GenBank/DDBJ databases">
        <title>Genomic Encyclopedia of Type Strains, Phase IV (KMG-IV): sequencing the most valuable type-strain genomes for metagenomic binning, comparative biology and taxonomic classification.</title>
        <authorList>
            <person name="Goeker M."/>
        </authorList>
    </citation>
    <scope>NUCLEOTIDE SEQUENCE [LARGE SCALE GENOMIC DNA]</scope>
    <source>
        <strain evidence="3 4">DSM 2163</strain>
    </source>
</reference>
<sequence length="380" mass="39362">MTSRDSQPAQTDKLVLVQILRAVAAGLVVVHHAQHEAALLAARTGAAFAPAAWLPWPAGVDVFFVISGFIIVHASAPFYGRADGRRRFAAHRIARLVPLYWLVSAAYLALGLAAPSVLGGQGGGPDAGAILASFLFVPTARPDGSVLPLYGLGWTLNYEMAFYALFALGLGFGRRGAVAWIALALGALVLAARLVPAPPVPLAFWGDPIVLEFVLGAGLALARADGLRLGTPARLALAASGLALLAAAPAEPALRPLDWGGPAALLVAAAVLGRDRPGPRGSAFGVRALSVAASFAARLGDASYALYLLHPFGLRAVREALARTGLAAWLGPWPSLALMVAFTVPVALVAYALVERPLTRWVRARLDPDGSAKKAVGSDT</sequence>
<organism evidence="3 4">
    <name type="scientific">Methylorubrum rhodinum</name>
    <dbReference type="NCBI Taxonomy" id="29428"/>
    <lineage>
        <taxon>Bacteria</taxon>
        <taxon>Pseudomonadati</taxon>
        <taxon>Pseudomonadota</taxon>
        <taxon>Alphaproteobacteria</taxon>
        <taxon>Hyphomicrobiales</taxon>
        <taxon>Methylobacteriaceae</taxon>
        <taxon>Methylorubrum</taxon>
    </lineage>
</organism>
<feature type="transmembrane region" description="Helical" evidence="1">
    <location>
        <begin position="62"/>
        <end position="79"/>
    </location>
</feature>
<keyword evidence="1" id="KW-1133">Transmembrane helix</keyword>
<accession>A0A840ZDE4</accession>
<dbReference type="GO" id="GO:0000271">
    <property type="term" value="P:polysaccharide biosynthetic process"/>
    <property type="evidence" value="ECO:0007669"/>
    <property type="project" value="TreeGrafter"/>
</dbReference>
<dbReference type="RefSeq" id="WP_183564687.1">
    <property type="nucleotide sequence ID" value="NZ_JACHOP010000002.1"/>
</dbReference>
<protein>
    <submittedName>
        <fullName evidence="3">Peptidoglycan/LPS O-acetylase OafA/YrhL</fullName>
    </submittedName>
</protein>
<feature type="transmembrane region" description="Helical" evidence="1">
    <location>
        <begin position="202"/>
        <end position="221"/>
    </location>
</feature>
<dbReference type="InterPro" id="IPR050879">
    <property type="entry name" value="Acyltransferase_3"/>
</dbReference>
<keyword evidence="1" id="KW-0812">Transmembrane</keyword>
<dbReference type="PANTHER" id="PTHR23028:SF131">
    <property type="entry name" value="BLR2367 PROTEIN"/>
    <property type="match status" value="1"/>
</dbReference>
<feature type="transmembrane region" description="Helical" evidence="1">
    <location>
        <begin position="99"/>
        <end position="118"/>
    </location>
</feature>
<evidence type="ECO:0000313" key="4">
    <source>
        <dbReference type="Proteomes" id="UP000583454"/>
    </source>
</evidence>
<keyword evidence="1" id="KW-0472">Membrane</keyword>
<dbReference type="InterPro" id="IPR002656">
    <property type="entry name" value="Acyl_transf_3_dom"/>
</dbReference>
<comment type="caution">
    <text evidence="3">The sequence shown here is derived from an EMBL/GenBank/DDBJ whole genome shotgun (WGS) entry which is preliminary data.</text>
</comment>
<dbReference type="GO" id="GO:0016747">
    <property type="term" value="F:acyltransferase activity, transferring groups other than amino-acyl groups"/>
    <property type="evidence" value="ECO:0007669"/>
    <property type="project" value="InterPro"/>
</dbReference>
<name>A0A840ZDE4_9HYPH</name>
<dbReference type="AlphaFoldDB" id="A0A840ZDE4"/>
<dbReference type="Proteomes" id="UP000583454">
    <property type="component" value="Unassembled WGS sequence"/>
</dbReference>
<dbReference type="GO" id="GO:0016020">
    <property type="term" value="C:membrane"/>
    <property type="evidence" value="ECO:0007669"/>
    <property type="project" value="TreeGrafter"/>
</dbReference>
<evidence type="ECO:0000313" key="3">
    <source>
        <dbReference type="EMBL" id="MBB5755912.1"/>
    </source>
</evidence>
<feature type="transmembrane region" description="Helical" evidence="1">
    <location>
        <begin position="329"/>
        <end position="354"/>
    </location>
</feature>
<evidence type="ECO:0000256" key="1">
    <source>
        <dbReference type="SAM" id="Phobius"/>
    </source>
</evidence>
<gene>
    <name evidence="3" type="ORF">HNR00_000608</name>
</gene>
<feature type="transmembrane region" description="Helical" evidence="1">
    <location>
        <begin position="149"/>
        <end position="170"/>
    </location>
</feature>
<dbReference type="EMBL" id="JACHOP010000002">
    <property type="protein sequence ID" value="MBB5755912.1"/>
    <property type="molecule type" value="Genomic_DNA"/>
</dbReference>
<feature type="transmembrane region" description="Helical" evidence="1">
    <location>
        <begin position="233"/>
        <end position="250"/>
    </location>
</feature>
<feature type="transmembrane region" description="Helical" evidence="1">
    <location>
        <begin position="177"/>
        <end position="196"/>
    </location>
</feature>
<feature type="domain" description="Acyltransferase 3" evidence="2">
    <location>
        <begin position="19"/>
        <end position="351"/>
    </location>
</feature>
<evidence type="ECO:0000259" key="2">
    <source>
        <dbReference type="Pfam" id="PF01757"/>
    </source>
</evidence>
<dbReference type="Pfam" id="PF01757">
    <property type="entry name" value="Acyl_transf_3"/>
    <property type="match status" value="1"/>
</dbReference>
<proteinExistence type="predicted"/>